<accession>X1SF16</accession>
<dbReference type="AlphaFoldDB" id="X1SF16"/>
<comment type="caution">
    <text evidence="1">The sequence shown here is derived from an EMBL/GenBank/DDBJ whole genome shotgun (WGS) entry which is preliminary data.</text>
</comment>
<name>X1SF16_9ZZZZ</name>
<dbReference type="EMBL" id="BARW01012863">
    <property type="protein sequence ID" value="GAI73980.1"/>
    <property type="molecule type" value="Genomic_DNA"/>
</dbReference>
<organism evidence="1">
    <name type="scientific">marine sediment metagenome</name>
    <dbReference type="NCBI Taxonomy" id="412755"/>
    <lineage>
        <taxon>unclassified sequences</taxon>
        <taxon>metagenomes</taxon>
        <taxon>ecological metagenomes</taxon>
    </lineage>
</organism>
<sequence length="74" mass="8430">MELPYAEDIGHYWETSHSSPDQWIDRTKKLIQDLNGIVLAEGFGSVEGRAAYMMAFKIGDDNFKVVWPVLPSRT</sequence>
<feature type="non-terminal residue" evidence="1">
    <location>
        <position position="74"/>
    </location>
</feature>
<proteinExistence type="predicted"/>
<reference evidence="1" key="1">
    <citation type="journal article" date="2014" name="Front. Microbiol.">
        <title>High frequency of phylogenetically diverse reductive dehalogenase-homologous genes in deep subseafloor sedimentary metagenomes.</title>
        <authorList>
            <person name="Kawai M."/>
            <person name="Futagami T."/>
            <person name="Toyoda A."/>
            <person name="Takaki Y."/>
            <person name="Nishi S."/>
            <person name="Hori S."/>
            <person name="Arai W."/>
            <person name="Tsubouchi T."/>
            <person name="Morono Y."/>
            <person name="Uchiyama I."/>
            <person name="Ito T."/>
            <person name="Fujiyama A."/>
            <person name="Inagaki F."/>
            <person name="Takami H."/>
        </authorList>
    </citation>
    <scope>NUCLEOTIDE SEQUENCE</scope>
    <source>
        <strain evidence="1">Expedition CK06-06</strain>
    </source>
</reference>
<protein>
    <submittedName>
        <fullName evidence="1">Uncharacterized protein</fullName>
    </submittedName>
</protein>
<gene>
    <name evidence="1" type="ORF">S12H4_23965</name>
</gene>
<evidence type="ECO:0000313" key="1">
    <source>
        <dbReference type="EMBL" id="GAI73980.1"/>
    </source>
</evidence>